<evidence type="ECO:0000256" key="3">
    <source>
        <dbReference type="ARBA" id="ARBA00023172"/>
    </source>
</evidence>
<name>A0A2W5MXU5_9BACT</name>
<comment type="caution">
    <text evidence="5">The sequence shown here is derived from an EMBL/GenBank/DDBJ whole genome shotgun (WGS) entry which is preliminary data.</text>
</comment>
<dbReference type="Gene3D" id="1.10.443.10">
    <property type="entry name" value="Intergrase catalytic core"/>
    <property type="match status" value="1"/>
</dbReference>
<dbReference type="Proteomes" id="UP000249417">
    <property type="component" value="Unassembled WGS sequence"/>
</dbReference>
<evidence type="ECO:0000256" key="1">
    <source>
        <dbReference type="ARBA" id="ARBA00008857"/>
    </source>
</evidence>
<dbReference type="PANTHER" id="PTHR30349">
    <property type="entry name" value="PHAGE INTEGRASE-RELATED"/>
    <property type="match status" value="1"/>
</dbReference>
<accession>A0A2W5MXU5</accession>
<gene>
    <name evidence="5" type="ORF">DI551_08735</name>
</gene>
<dbReference type="CDD" id="cd00796">
    <property type="entry name" value="INT_Rci_Hp1_C"/>
    <property type="match status" value="1"/>
</dbReference>
<dbReference type="GO" id="GO:0015074">
    <property type="term" value="P:DNA integration"/>
    <property type="evidence" value="ECO:0007669"/>
    <property type="project" value="InterPro"/>
</dbReference>
<dbReference type="InterPro" id="IPR050090">
    <property type="entry name" value="Tyrosine_recombinase_XerCD"/>
</dbReference>
<evidence type="ECO:0000256" key="2">
    <source>
        <dbReference type="ARBA" id="ARBA00023125"/>
    </source>
</evidence>
<dbReference type="Gene3D" id="1.10.150.130">
    <property type="match status" value="1"/>
</dbReference>
<dbReference type="InterPro" id="IPR013762">
    <property type="entry name" value="Integrase-like_cat_sf"/>
</dbReference>
<comment type="similarity">
    <text evidence="1">Belongs to the 'phage' integrase family.</text>
</comment>
<dbReference type="SUPFAM" id="SSF56349">
    <property type="entry name" value="DNA breaking-rejoining enzymes"/>
    <property type="match status" value="1"/>
</dbReference>
<dbReference type="AlphaFoldDB" id="A0A2W5MXU5"/>
<evidence type="ECO:0000313" key="6">
    <source>
        <dbReference type="Proteomes" id="UP000249417"/>
    </source>
</evidence>
<evidence type="ECO:0000259" key="4">
    <source>
        <dbReference type="PROSITE" id="PS51898"/>
    </source>
</evidence>
<proteinExistence type="inferred from homology"/>
<sequence length="320" mass="36171">MQDPRIKLYREMWYYVYKDGGETKRISLRTKDRGEADRSYADLVKTLALKGDTVGDIVKAYLKDKANMASHDLAALIYRKHLEPRFGNLREDQVTRSNTRDYTAFRRKAGASDWTIRRELGVLRAALGWNNKNTPAVIELPPEGKIRDRYLRKDEYQALLAAAEAPHIKLFIMLALSTAGRMSALLELTWDRVDFEHGLIKLSIGDHGNKGRATVPMNSALRPVLEEAYRARTCDYVVELGSDRILNVKKGVVAAAKRAKLKDVSPNVLRHTAAVWMAIDGVDLIKIARFLGHTNPKITYKHYAKYSPSYLADAAQSLVV</sequence>
<dbReference type="GO" id="GO:0003677">
    <property type="term" value="F:DNA binding"/>
    <property type="evidence" value="ECO:0007669"/>
    <property type="project" value="UniProtKB-KW"/>
</dbReference>
<dbReference type="InterPro" id="IPR010998">
    <property type="entry name" value="Integrase_recombinase_N"/>
</dbReference>
<dbReference type="PANTHER" id="PTHR30349:SF41">
    <property type="entry name" value="INTEGRASE_RECOMBINASE PROTEIN MJ0367-RELATED"/>
    <property type="match status" value="1"/>
</dbReference>
<reference evidence="5 6" key="1">
    <citation type="submission" date="2017-08" db="EMBL/GenBank/DDBJ databases">
        <title>Infants hospitalized years apart are colonized by the same room-sourced microbial strains.</title>
        <authorList>
            <person name="Brooks B."/>
            <person name="Olm M.R."/>
            <person name="Firek B.A."/>
            <person name="Baker R."/>
            <person name="Thomas B.C."/>
            <person name="Morowitz M.J."/>
            <person name="Banfield J.F."/>
        </authorList>
    </citation>
    <scope>NUCLEOTIDE SEQUENCE [LARGE SCALE GENOMIC DNA]</scope>
    <source>
        <strain evidence="5">S2_005_002_R2_29</strain>
    </source>
</reference>
<keyword evidence="2" id="KW-0238">DNA-binding</keyword>
<dbReference type="GO" id="GO:0006310">
    <property type="term" value="P:DNA recombination"/>
    <property type="evidence" value="ECO:0007669"/>
    <property type="project" value="UniProtKB-KW"/>
</dbReference>
<dbReference type="InterPro" id="IPR002104">
    <property type="entry name" value="Integrase_catalytic"/>
</dbReference>
<protein>
    <submittedName>
        <fullName evidence="5">Integrase</fullName>
    </submittedName>
</protein>
<dbReference type="EMBL" id="QFQB01000067">
    <property type="protein sequence ID" value="PZQ45009.1"/>
    <property type="molecule type" value="Genomic_DNA"/>
</dbReference>
<keyword evidence="3" id="KW-0233">DNA recombination</keyword>
<dbReference type="Pfam" id="PF00589">
    <property type="entry name" value="Phage_integrase"/>
    <property type="match status" value="1"/>
</dbReference>
<organism evidence="5 6">
    <name type="scientific">Micavibrio aeruginosavorus</name>
    <dbReference type="NCBI Taxonomy" id="349221"/>
    <lineage>
        <taxon>Bacteria</taxon>
        <taxon>Pseudomonadati</taxon>
        <taxon>Bdellovibrionota</taxon>
        <taxon>Bdellovibrionia</taxon>
        <taxon>Bdellovibrionales</taxon>
        <taxon>Pseudobdellovibrionaceae</taxon>
        <taxon>Micavibrio</taxon>
    </lineage>
</organism>
<dbReference type="PROSITE" id="PS51898">
    <property type="entry name" value="TYR_RECOMBINASE"/>
    <property type="match status" value="1"/>
</dbReference>
<dbReference type="InterPro" id="IPR011010">
    <property type="entry name" value="DNA_brk_join_enz"/>
</dbReference>
<evidence type="ECO:0000313" key="5">
    <source>
        <dbReference type="EMBL" id="PZQ45009.1"/>
    </source>
</evidence>
<feature type="domain" description="Tyr recombinase" evidence="4">
    <location>
        <begin position="146"/>
        <end position="316"/>
    </location>
</feature>